<sequence length="180" mass="20356">MSMSRIPTQEPFYGVPHGVAYCQQERTEELSSRMRDRNIPSAALQPQLCARPVLTKYAIMPILDQRKEATVPLATYPVYNPARVFNPGSAVAPWSGYATAVNVESTLRNQFFALQKSEQSAYVPSSDSDLYNVRIDSRQIPQTHPLLFKTERFAPVNPDCFNLANRVFNNSTRTEIKNVE</sequence>
<evidence type="ECO:0000313" key="1">
    <source>
        <dbReference type="EMBL" id="QHU36347.1"/>
    </source>
</evidence>
<proteinExistence type="predicted"/>
<reference evidence="1" key="1">
    <citation type="journal article" date="2020" name="Nature">
        <title>Giant virus diversity and host interactions through global metagenomics.</title>
        <authorList>
            <person name="Schulz F."/>
            <person name="Roux S."/>
            <person name="Paez-Espino D."/>
            <person name="Jungbluth S."/>
            <person name="Walsh D.A."/>
            <person name="Denef V.J."/>
            <person name="McMahon K.D."/>
            <person name="Konstantinidis K.T."/>
            <person name="Eloe-Fadrosh E.A."/>
            <person name="Kyrpides N.C."/>
            <person name="Woyke T."/>
        </authorList>
    </citation>
    <scope>NUCLEOTIDE SEQUENCE</scope>
    <source>
        <strain evidence="1">GVMAG-S-1035124-57</strain>
    </source>
</reference>
<protein>
    <submittedName>
        <fullName evidence="1">Uncharacterized protein</fullName>
    </submittedName>
</protein>
<dbReference type="EMBL" id="MN740635">
    <property type="protein sequence ID" value="QHU36347.1"/>
    <property type="molecule type" value="Genomic_DNA"/>
</dbReference>
<organism evidence="1">
    <name type="scientific">viral metagenome</name>
    <dbReference type="NCBI Taxonomy" id="1070528"/>
    <lineage>
        <taxon>unclassified sequences</taxon>
        <taxon>metagenomes</taxon>
        <taxon>organismal metagenomes</taxon>
    </lineage>
</organism>
<dbReference type="AlphaFoldDB" id="A0A6C0M079"/>
<accession>A0A6C0M079</accession>
<name>A0A6C0M079_9ZZZZ</name>